<dbReference type="GO" id="GO:0004497">
    <property type="term" value="F:monooxygenase activity"/>
    <property type="evidence" value="ECO:0007669"/>
    <property type="project" value="UniProtKB-KW"/>
</dbReference>
<keyword evidence="2" id="KW-0285">Flavoprotein</keyword>
<organism evidence="5 6">
    <name type="scientific">Apiospora arundinis</name>
    <dbReference type="NCBI Taxonomy" id="335852"/>
    <lineage>
        <taxon>Eukaryota</taxon>
        <taxon>Fungi</taxon>
        <taxon>Dikarya</taxon>
        <taxon>Ascomycota</taxon>
        <taxon>Pezizomycotina</taxon>
        <taxon>Sordariomycetes</taxon>
        <taxon>Xylariomycetidae</taxon>
        <taxon>Amphisphaeriales</taxon>
        <taxon>Apiosporaceae</taxon>
        <taxon>Apiospora</taxon>
    </lineage>
</organism>
<dbReference type="PANTHER" id="PTHR42877">
    <property type="entry name" value="L-ORNITHINE N(5)-MONOOXYGENASE-RELATED"/>
    <property type="match status" value="1"/>
</dbReference>
<dbReference type="SUPFAM" id="SSF51905">
    <property type="entry name" value="FAD/NAD(P)-binding domain"/>
    <property type="match status" value="3"/>
</dbReference>
<dbReference type="InterPro" id="IPR036188">
    <property type="entry name" value="FAD/NAD-bd_sf"/>
</dbReference>
<dbReference type="PANTHER" id="PTHR42877:SF11">
    <property type="entry name" value="MONOOXYGENASE, PUTATIVE (AFU_ORTHOLOGUE AFUA_6G13790)-RELATED"/>
    <property type="match status" value="1"/>
</dbReference>
<keyword evidence="5" id="KW-0503">Monooxygenase</keyword>
<proteinExistence type="inferred from homology"/>
<dbReference type="Proteomes" id="UP001390339">
    <property type="component" value="Unassembled WGS sequence"/>
</dbReference>
<gene>
    <name evidence="5" type="ORF">PGQ11_010792</name>
</gene>
<dbReference type="Pfam" id="PF00743">
    <property type="entry name" value="FMO-like"/>
    <property type="match status" value="1"/>
</dbReference>
<dbReference type="Gene3D" id="3.50.50.60">
    <property type="entry name" value="FAD/NAD(P)-binding domain"/>
    <property type="match status" value="2"/>
</dbReference>
<dbReference type="EMBL" id="JAPCWZ010000006">
    <property type="protein sequence ID" value="KAK8860058.1"/>
    <property type="molecule type" value="Genomic_DNA"/>
</dbReference>
<keyword evidence="3" id="KW-0274">FAD</keyword>
<keyword evidence="4" id="KW-0560">Oxidoreductase</keyword>
<evidence type="ECO:0000256" key="3">
    <source>
        <dbReference type="ARBA" id="ARBA00022827"/>
    </source>
</evidence>
<comment type="caution">
    <text evidence="5">The sequence shown here is derived from an EMBL/GenBank/DDBJ whole genome shotgun (WGS) entry which is preliminary data.</text>
</comment>
<evidence type="ECO:0000256" key="2">
    <source>
        <dbReference type="ARBA" id="ARBA00022630"/>
    </source>
</evidence>
<keyword evidence="6" id="KW-1185">Reference proteome</keyword>
<sequence>MPSSSDFDGNTHMVKAGPSWAPLLEQPAFTPTRKMRVVCVGAGFAGLILAHKVQHELKLEDEIDLVIYDRNPDVGGTWFENTYPGAGCDIPVHAYVFPFEGNPDWSSFYAGQAEILAYMKRTAEKYDLCKHIQFNSEVERAIWDEDTAKWQITIRQGDTSKREDADFFINSSGFLNKWKLPNIQGLDRFKGKVLHTAKWDPDYRWEGKKVAVLGNGASGIQVVTAMQPKVEKLVNYVRQRTWISINFLGDKTPEGANFTYTEEQKAIWREDPKALMAYRKELEQGLNAFFFAMCLDNPIQPVFESLCKERMHASLKDAPELQEQIMPDFPAGCRRISPGDGYLEALQQPNCRACWDPIECITETGIRSTSGEEEDFDLIVCATGFDSSWLPQWEMVGRGGARLEDMWREDPRAFFTTQVENFPNYGMVNGPNPPISHGSVLAQMSWTVDYLLRWVTRMNRHDMRTLCVKREAVDDYNEYAQEFLKRTVWFKECRALYKNGRKLGRVTGVYPGSMMHFKNALEQVGGEHFDITWRSKNRFRCLGNGQAETDRNGTGDLAPYFKAE</sequence>
<comment type="similarity">
    <text evidence="1">Belongs to the FAD-binding monooxygenase family.</text>
</comment>
<reference evidence="5 6" key="1">
    <citation type="journal article" date="2024" name="IMA Fungus">
        <title>Apiospora arundinis, a panoply of carbohydrate-active enzymes and secondary metabolites.</title>
        <authorList>
            <person name="Sorensen T."/>
            <person name="Petersen C."/>
            <person name="Muurmann A.T."/>
            <person name="Christiansen J.V."/>
            <person name="Brundto M.L."/>
            <person name="Overgaard C.K."/>
            <person name="Boysen A.T."/>
            <person name="Wollenberg R.D."/>
            <person name="Larsen T.O."/>
            <person name="Sorensen J.L."/>
            <person name="Nielsen K.L."/>
            <person name="Sondergaard T.E."/>
        </authorList>
    </citation>
    <scope>NUCLEOTIDE SEQUENCE [LARGE SCALE GENOMIC DNA]</scope>
    <source>
        <strain evidence="5 6">AAU 773</strain>
    </source>
</reference>
<evidence type="ECO:0000313" key="5">
    <source>
        <dbReference type="EMBL" id="KAK8860058.1"/>
    </source>
</evidence>
<protein>
    <submittedName>
        <fullName evidence="5">Sterigmatocystin biosynthesis monooxygenase stcW</fullName>
    </submittedName>
</protein>
<evidence type="ECO:0000313" key="6">
    <source>
        <dbReference type="Proteomes" id="UP001390339"/>
    </source>
</evidence>
<dbReference type="InterPro" id="IPR020946">
    <property type="entry name" value="Flavin_mOase-like"/>
</dbReference>
<name>A0ABR2IAM9_9PEZI</name>
<accession>A0ABR2IAM9</accession>
<evidence type="ECO:0000256" key="4">
    <source>
        <dbReference type="ARBA" id="ARBA00023002"/>
    </source>
</evidence>
<dbReference type="InterPro" id="IPR051209">
    <property type="entry name" value="FAD-bind_Monooxygenase_sf"/>
</dbReference>
<evidence type="ECO:0000256" key="1">
    <source>
        <dbReference type="ARBA" id="ARBA00010139"/>
    </source>
</evidence>